<dbReference type="Pfam" id="PF00989">
    <property type="entry name" value="PAS"/>
    <property type="match status" value="1"/>
</dbReference>
<dbReference type="Pfam" id="PF13426">
    <property type="entry name" value="PAS_9"/>
    <property type="match status" value="1"/>
</dbReference>
<name>A0ABN4NGB5_9BACL</name>
<evidence type="ECO:0000313" key="4">
    <source>
        <dbReference type="Proteomes" id="UP000076226"/>
    </source>
</evidence>
<accession>A0ABN4NGB5</accession>
<dbReference type="PROSITE" id="PS50112">
    <property type="entry name" value="PAS"/>
    <property type="match status" value="1"/>
</dbReference>
<organism evidence="3 4">
    <name type="scientific">Geobacillus subterraneus</name>
    <dbReference type="NCBI Taxonomy" id="129338"/>
    <lineage>
        <taxon>Bacteria</taxon>
        <taxon>Bacillati</taxon>
        <taxon>Bacillota</taxon>
        <taxon>Bacilli</taxon>
        <taxon>Bacillales</taxon>
        <taxon>Anoxybacillaceae</taxon>
        <taxon>Geobacillus</taxon>
    </lineage>
</organism>
<dbReference type="SUPFAM" id="SSF81606">
    <property type="entry name" value="PP2C-like"/>
    <property type="match status" value="1"/>
</dbReference>
<keyword evidence="3" id="KW-0808">Transferase</keyword>
<dbReference type="Proteomes" id="UP000076226">
    <property type="component" value="Chromosome"/>
</dbReference>
<dbReference type="SUPFAM" id="SSF55785">
    <property type="entry name" value="PYP-like sensor domain (PAS domain)"/>
    <property type="match status" value="2"/>
</dbReference>
<dbReference type="GO" id="GO:0016301">
    <property type="term" value="F:kinase activity"/>
    <property type="evidence" value="ECO:0007669"/>
    <property type="project" value="UniProtKB-KW"/>
</dbReference>
<dbReference type="InterPro" id="IPR052016">
    <property type="entry name" value="Bact_Sigma-Reg"/>
</dbReference>
<dbReference type="Pfam" id="PF07228">
    <property type="entry name" value="SpoIIE"/>
    <property type="match status" value="1"/>
</dbReference>
<evidence type="ECO:0000256" key="1">
    <source>
        <dbReference type="ARBA" id="ARBA00022801"/>
    </source>
</evidence>
<dbReference type="CDD" id="cd00130">
    <property type="entry name" value="PAS"/>
    <property type="match status" value="2"/>
</dbReference>
<evidence type="ECO:0000259" key="2">
    <source>
        <dbReference type="PROSITE" id="PS50112"/>
    </source>
</evidence>
<keyword evidence="4" id="KW-1185">Reference proteome</keyword>
<evidence type="ECO:0000313" key="3">
    <source>
        <dbReference type="EMBL" id="AMX83685.1"/>
    </source>
</evidence>
<reference evidence="3 4" key="1">
    <citation type="submission" date="2016-02" db="EMBL/GenBank/DDBJ databases">
        <title>Complete genome sequence of Geobacillus subterraneus KCTC 3922T.</title>
        <authorList>
            <person name="Lee D.-W."/>
            <person name="Lee Y.-J."/>
            <person name="Lee S.-J."/>
            <person name="Park G.-S."/>
            <person name="Lee S.-J."/>
            <person name="Shin J.-H."/>
        </authorList>
    </citation>
    <scope>NUCLEOTIDE SEQUENCE [LARGE SCALE GENOMIC DNA]</scope>
    <source>
        <strain evidence="3 4">KCTC 3922</strain>
    </source>
</reference>
<dbReference type="InterPro" id="IPR036457">
    <property type="entry name" value="PPM-type-like_dom_sf"/>
</dbReference>
<gene>
    <name evidence="3" type="ORF">GS3922_08445</name>
</gene>
<dbReference type="Gene3D" id="3.60.40.10">
    <property type="entry name" value="PPM-type phosphatase domain"/>
    <property type="match status" value="1"/>
</dbReference>
<dbReference type="RefSeq" id="WP_063165975.1">
    <property type="nucleotide sequence ID" value="NZ_CP014342.1"/>
</dbReference>
<dbReference type="SMART" id="SM00091">
    <property type="entry name" value="PAS"/>
    <property type="match status" value="2"/>
</dbReference>
<dbReference type="NCBIfam" id="TIGR00229">
    <property type="entry name" value="sensory_box"/>
    <property type="match status" value="1"/>
</dbReference>
<dbReference type="PANTHER" id="PTHR43156:SF14">
    <property type="entry name" value="PHOSPHOSERINE PHOSPHATASE RSBP"/>
    <property type="match status" value="1"/>
</dbReference>
<dbReference type="EMBL" id="CP014342">
    <property type="protein sequence ID" value="AMX83685.1"/>
    <property type="molecule type" value="Genomic_DNA"/>
</dbReference>
<keyword evidence="1" id="KW-0378">Hydrolase</keyword>
<dbReference type="PANTHER" id="PTHR43156">
    <property type="entry name" value="STAGE II SPORULATION PROTEIN E-RELATED"/>
    <property type="match status" value="1"/>
</dbReference>
<keyword evidence="3" id="KW-0418">Kinase</keyword>
<dbReference type="InterPro" id="IPR000014">
    <property type="entry name" value="PAS"/>
</dbReference>
<dbReference type="InterPro" id="IPR001932">
    <property type="entry name" value="PPM-type_phosphatase-like_dom"/>
</dbReference>
<dbReference type="SMART" id="SM00331">
    <property type="entry name" value="PP2C_SIG"/>
    <property type="match status" value="1"/>
</dbReference>
<sequence length="481" mass="53319">MVKANVQAIDQLDAEQLGSGMVMTDHQLLIVAVSELTPRWLGFAKHELVGQPVGVLFSAEWSAALLDGIAEAVKKDGCWQGEARHVAKSGKAYTSWMNVYRLSGSEGEWLVWRFAERDCALPAASLTPAEVLRAIYASAPFAVVPVRADGTVQDWGNSAETLFGRRKEEAVGRPIWELFRHGGQTSLPFSLEKRPSGEGMVQREDGTPVHIAYTVIPVSSSSGYVVLAEDITKRKQKEAERRRQVELAKKIQHNLLTPLIQNQAVTMEAVYIPSDDLSGDIYACYQIDLYRYGVIVIDVMGHGISSALVSMLLRSLLRGLIVRVIDPVSVASELEKHVQSLFPDEANDIRYLFSMIYLVIDTKERKIEYTNAGHPAGLLVFDDGSVHELDKGGLAIGSPFSLPFEKGVIDYGRRARLLLYTDGILEEMDPSILQSIEKIRTCTQTYRHLPDKRFLEQLISQSPSLARPSDDICLLSITVHG</sequence>
<dbReference type="InterPro" id="IPR035965">
    <property type="entry name" value="PAS-like_dom_sf"/>
</dbReference>
<dbReference type="InterPro" id="IPR013767">
    <property type="entry name" value="PAS_fold"/>
</dbReference>
<feature type="domain" description="PAS" evidence="2">
    <location>
        <begin position="128"/>
        <end position="179"/>
    </location>
</feature>
<protein>
    <submittedName>
        <fullName evidence="3">Histidine kinase</fullName>
    </submittedName>
</protein>
<dbReference type="Gene3D" id="3.30.450.20">
    <property type="entry name" value="PAS domain"/>
    <property type="match status" value="2"/>
</dbReference>
<proteinExistence type="predicted"/>